<evidence type="ECO:0000256" key="2">
    <source>
        <dbReference type="SAM" id="SignalP"/>
    </source>
</evidence>
<dbReference type="Proteomes" id="UP000018936">
    <property type="component" value="Unassembled WGS sequence"/>
</dbReference>
<gene>
    <name evidence="3" type="ORF">L345_09827</name>
</gene>
<feature type="chain" id="PRO_5004771846" evidence="2">
    <location>
        <begin position="25"/>
        <end position="67"/>
    </location>
</feature>
<evidence type="ECO:0000256" key="1">
    <source>
        <dbReference type="SAM" id="MobiDB-lite"/>
    </source>
</evidence>
<reference evidence="3 4" key="1">
    <citation type="journal article" date="2013" name="Proc. Natl. Acad. Sci. U.S.A.">
        <title>The king cobra genome reveals dynamic gene evolution and adaptation in the snake venom system.</title>
        <authorList>
            <person name="Vonk F.J."/>
            <person name="Casewell N.R."/>
            <person name="Henkel C.V."/>
            <person name="Heimberg A.M."/>
            <person name="Jansen H.J."/>
            <person name="McCleary R.J."/>
            <person name="Kerkkamp H.M."/>
            <person name="Vos R.A."/>
            <person name="Guerreiro I."/>
            <person name="Calvete J.J."/>
            <person name="Wuster W."/>
            <person name="Woods A.E."/>
            <person name="Logan J.M."/>
            <person name="Harrison R.A."/>
            <person name="Castoe T.A."/>
            <person name="de Koning A.P."/>
            <person name="Pollock D.D."/>
            <person name="Yandell M."/>
            <person name="Calderon D."/>
            <person name="Renjifo C."/>
            <person name="Currier R.B."/>
            <person name="Salgado D."/>
            <person name="Pla D."/>
            <person name="Sanz L."/>
            <person name="Hyder A.S."/>
            <person name="Ribeiro J.M."/>
            <person name="Arntzen J.W."/>
            <person name="van den Thillart G.E."/>
            <person name="Boetzer M."/>
            <person name="Pirovano W."/>
            <person name="Dirks R.P."/>
            <person name="Spaink H.P."/>
            <person name="Duboule D."/>
            <person name="McGlinn E."/>
            <person name="Kini R.M."/>
            <person name="Richardson M.K."/>
        </authorList>
    </citation>
    <scope>NUCLEOTIDE SEQUENCE</scope>
    <source>
        <tissue evidence="3">Blood</tissue>
    </source>
</reference>
<keyword evidence="4" id="KW-1185">Reference proteome</keyword>
<evidence type="ECO:0000313" key="4">
    <source>
        <dbReference type="Proteomes" id="UP000018936"/>
    </source>
</evidence>
<accession>V8NQQ5</accession>
<organism evidence="3 4">
    <name type="scientific">Ophiophagus hannah</name>
    <name type="common">King cobra</name>
    <name type="synonym">Naja hannah</name>
    <dbReference type="NCBI Taxonomy" id="8665"/>
    <lineage>
        <taxon>Eukaryota</taxon>
        <taxon>Metazoa</taxon>
        <taxon>Chordata</taxon>
        <taxon>Craniata</taxon>
        <taxon>Vertebrata</taxon>
        <taxon>Euteleostomi</taxon>
        <taxon>Lepidosauria</taxon>
        <taxon>Squamata</taxon>
        <taxon>Bifurcata</taxon>
        <taxon>Unidentata</taxon>
        <taxon>Episquamata</taxon>
        <taxon>Toxicofera</taxon>
        <taxon>Serpentes</taxon>
        <taxon>Colubroidea</taxon>
        <taxon>Elapidae</taxon>
        <taxon>Elapinae</taxon>
        <taxon>Ophiophagus</taxon>
    </lineage>
</organism>
<feature type="non-terminal residue" evidence="3">
    <location>
        <position position="1"/>
    </location>
</feature>
<proteinExistence type="predicted"/>
<name>V8NQQ5_OPHHA</name>
<dbReference type="AlphaFoldDB" id="V8NQQ5"/>
<protein>
    <submittedName>
        <fullName evidence="3">Uncharacterized protein</fullName>
    </submittedName>
</protein>
<dbReference type="EMBL" id="AZIM01002272">
    <property type="protein sequence ID" value="ETE64405.1"/>
    <property type="molecule type" value="Genomic_DNA"/>
</dbReference>
<comment type="caution">
    <text evidence="3">The sequence shown here is derived from an EMBL/GenBank/DDBJ whole genome shotgun (WGS) entry which is preliminary data.</text>
</comment>
<feature type="signal peptide" evidence="2">
    <location>
        <begin position="1"/>
        <end position="24"/>
    </location>
</feature>
<evidence type="ECO:0000313" key="3">
    <source>
        <dbReference type="EMBL" id="ETE64405.1"/>
    </source>
</evidence>
<feature type="region of interest" description="Disordered" evidence="1">
    <location>
        <begin position="48"/>
        <end position="67"/>
    </location>
</feature>
<keyword evidence="2" id="KW-0732">Signal</keyword>
<sequence>MANPDLLLSKAVLLAYLQIPSLLAKTGPEQVGCAPAATTVSVKIVNANPAGKVSPPPSNFAHGDQGT</sequence>